<keyword evidence="2" id="KW-1185">Reference proteome</keyword>
<organism evidence="1 2">
    <name type="scientific">Datura stramonium</name>
    <name type="common">Jimsonweed</name>
    <name type="synonym">Common thornapple</name>
    <dbReference type="NCBI Taxonomy" id="4076"/>
    <lineage>
        <taxon>Eukaryota</taxon>
        <taxon>Viridiplantae</taxon>
        <taxon>Streptophyta</taxon>
        <taxon>Embryophyta</taxon>
        <taxon>Tracheophyta</taxon>
        <taxon>Spermatophyta</taxon>
        <taxon>Magnoliopsida</taxon>
        <taxon>eudicotyledons</taxon>
        <taxon>Gunneridae</taxon>
        <taxon>Pentapetalae</taxon>
        <taxon>asterids</taxon>
        <taxon>lamiids</taxon>
        <taxon>Solanales</taxon>
        <taxon>Solanaceae</taxon>
        <taxon>Solanoideae</taxon>
        <taxon>Datureae</taxon>
        <taxon>Datura</taxon>
    </lineage>
</organism>
<dbReference type="Proteomes" id="UP000823775">
    <property type="component" value="Unassembled WGS sequence"/>
</dbReference>
<dbReference type="EMBL" id="JACEIK010000918">
    <property type="protein sequence ID" value="MCD7463827.1"/>
    <property type="molecule type" value="Genomic_DNA"/>
</dbReference>
<sequence>MVTAFVDYSSHASLFYLVEWVDDQLLNLNTHLKVSSEEAIEMTNILALRCLL</sequence>
<gene>
    <name evidence="1" type="ORF">HAX54_051490</name>
</gene>
<evidence type="ECO:0000313" key="2">
    <source>
        <dbReference type="Proteomes" id="UP000823775"/>
    </source>
</evidence>
<name>A0ABS8SXR5_DATST</name>
<proteinExistence type="predicted"/>
<feature type="non-terminal residue" evidence="1">
    <location>
        <position position="52"/>
    </location>
</feature>
<reference evidence="1 2" key="1">
    <citation type="journal article" date="2021" name="BMC Genomics">
        <title>Datura genome reveals duplications of psychoactive alkaloid biosynthetic genes and high mutation rate following tissue culture.</title>
        <authorList>
            <person name="Rajewski A."/>
            <person name="Carter-House D."/>
            <person name="Stajich J."/>
            <person name="Litt A."/>
        </authorList>
    </citation>
    <scope>NUCLEOTIDE SEQUENCE [LARGE SCALE GENOMIC DNA]</scope>
    <source>
        <strain evidence="1">AR-01</strain>
    </source>
</reference>
<protein>
    <submittedName>
        <fullName evidence="1">Uncharacterized protein</fullName>
    </submittedName>
</protein>
<accession>A0ABS8SXR5</accession>
<comment type="caution">
    <text evidence="1">The sequence shown here is derived from an EMBL/GenBank/DDBJ whole genome shotgun (WGS) entry which is preliminary data.</text>
</comment>
<evidence type="ECO:0000313" key="1">
    <source>
        <dbReference type="EMBL" id="MCD7463827.1"/>
    </source>
</evidence>